<evidence type="ECO:0000313" key="3">
    <source>
        <dbReference type="EMBL" id="KAF7412840.1"/>
    </source>
</evidence>
<gene>
    <name evidence="3" type="ORF">H0235_012691</name>
</gene>
<proteinExistence type="predicted"/>
<protein>
    <submittedName>
        <fullName evidence="3">Uncharacterized protein</fullName>
    </submittedName>
</protein>
<evidence type="ECO:0000256" key="2">
    <source>
        <dbReference type="SAM" id="SignalP"/>
    </source>
</evidence>
<keyword evidence="4" id="KW-1185">Reference proteome</keyword>
<feature type="chain" id="PRO_5032608468" evidence="2">
    <location>
        <begin position="19"/>
        <end position="110"/>
    </location>
</feature>
<reference evidence="3" key="1">
    <citation type="journal article" date="2020" name="G3 (Bethesda)">
        <title>High-Quality Assemblies for Three Invasive Social Wasps from the &lt;i&gt;Vespula&lt;/i&gt; Genus.</title>
        <authorList>
            <person name="Harrop T.W.R."/>
            <person name="Guhlin J."/>
            <person name="McLaughlin G.M."/>
            <person name="Permina E."/>
            <person name="Stockwell P."/>
            <person name="Gilligan J."/>
            <person name="Le Lec M.F."/>
            <person name="Gruber M.A.M."/>
            <person name="Quinn O."/>
            <person name="Lovegrove M."/>
            <person name="Duncan E.J."/>
            <person name="Remnant E.J."/>
            <person name="Van Eeckhoven J."/>
            <person name="Graham B."/>
            <person name="Knapp R.A."/>
            <person name="Langford K.W."/>
            <person name="Kronenberg Z."/>
            <person name="Press M.O."/>
            <person name="Eacker S.M."/>
            <person name="Wilson-Rankin E.E."/>
            <person name="Purcell J."/>
            <person name="Lester P.J."/>
            <person name="Dearden P.K."/>
        </authorList>
    </citation>
    <scope>NUCLEOTIDE SEQUENCE</scope>
    <source>
        <strain evidence="3">Volc-1</strain>
    </source>
</reference>
<name>A0A834KV83_VESPE</name>
<dbReference type="EMBL" id="JACSDY010000012">
    <property type="protein sequence ID" value="KAF7412840.1"/>
    <property type="molecule type" value="Genomic_DNA"/>
</dbReference>
<accession>A0A834KV83</accession>
<feature type="region of interest" description="Disordered" evidence="1">
    <location>
        <begin position="42"/>
        <end position="73"/>
    </location>
</feature>
<evidence type="ECO:0000256" key="1">
    <source>
        <dbReference type="SAM" id="MobiDB-lite"/>
    </source>
</evidence>
<sequence length="110" mass="10551">MVMVVVMALLPMLATTFAAASVVSNVEDGCYGDVDGGVSVSSGSGGDGGGGGGGDSGGGGGGGGGAAGGGGSETKKKWVVVGDGKNVKAPARTALRREQYAPMNAYYIYL</sequence>
<dbReference type="Proteomes" id="UP000600918">
    <property type="component" value="Unassembled WGS sequence"/>
</dbReference>
<comment type="caution">
    <text evidence="3">The sequence shown here is derived from an EMBL/GenBank/DDBJ whole genome shotgun (WGS) entry which is preliminary data.</text>
</comment>
<feature type="signal peptide" evidence="2">
    <location>
        <begin position="1"/>
        <end position="18"/>
    </location>
</feature>
<evidence type="ECO:0000313" key="4">
    <source>
        <dbReference type="Proteomes" id="UP000600918"/>
    </source>
</evidence>
<organism evidence="3 4">
    <name type="scientific">Vespula pensylvanica</name>
    <name type="common">Western yellow jacket</name>
    <name type="synonym">Wasp</name>
    <dbReference type="NCBI Taxonomy" id="30213"/>
    <lineage>
        <taxon>Eukaryota</taxon>
        <taxon>Metazoa</taxon>
        <taxon>Ecdysozoa</taxon>
        <taxon>Arthropoda</taxon>
        <taxon>Hexapoda</taxon>
        <taxon>Insecta</taxon>
        <taxon>Pterygota</taxon>
        <taxon>Neoptera</taxon>
        <taxon>Endopterygota</taxon>
        <taxon>Hymenoptera</taxon>
        <taxon>Apocrita</taxon>
        <taxon>Aculeata</taxon>
        <taxon>Vespoidea</taxon>
        <taxon>Vespidae</taxon>
        <taxon>Vespinae</taxon>
        <taxon>Vespula</taxon>
    </lineage>
</organism>
<keyword evidence="2" id="KW-0732">Signal</keyword>
<feature type="compositionally biased region" description="Gly residues" evidence="1">
    <location>
        <begin position="43"/>
        <end position="72"/>
    </location>
</feature>
<dbReference type="AlphaFoldDB" id="A0A834KV83"/>